<sequence length="192" mass="22227">MQGNWSLYLISRAALFTGCLFVLSACENTQQEVDALFKKRVAVEEGVKVESFLSQDGKTKARLRAPYMIRQQVDSPYIEFPKTLHVDFFDDSLRIETIMDAHYAKYFDYQGKVLLRDSVVVINIKNHDTLRTPELWWDRNKQEFSTDKPSRINKADGTITFSQKGMRAKQDLSWYELYGNSGQLPMPKDSLP</sequence>
<dbReference type="EMBL" id="CP119311">
    <property type="protein sequence ID" value="WEK36734.1"/>
    <property type="molecule type" value="Genomic_DNA"/>
</dbReference>
<gene>
    <name evidence="2" type="primary">lptC</name>
    <name evidence="2" type="ORF">P0Y53_04400</name>
</gene>
<dbReference type="InterPro" id="IPR026265">
    <property type="entry name" value="LptC"/>
</dbReference>
<reference evidence="2" key="1">
    <citation type="submission" date="2023-03" db="EMBL/GenBank/DDBJ databases">
        <title>Andean soil-derived lignocellulolytic bacterial consortium as a source of novel taxa and putative plastic-active enzymes.</title>
        <authorList>
            <person name="Diaz-Garcia L."/>
            <person name="Chuvochina M."/>
            <person name="Feuerriegel G."/>
            <person name="Bunk B."/>
            <person name="Sproer C."/>
            <person name="Streit W.R."/>
            <person name="Rodriguez L.M."/>
            <person name="Overmann J."/>
            <person name="Jimenez D.J."/>
        </authorList>
    </citation>
    <scope>NUCLEOTIDE SEQUENCE</scope>
    <source>
        <strain evidence="2">MAG 7</strain>
    </source>
</reference>
<feature type="chain" id="PRO_5042597646" evidence="1">
    <location>
        <begin position="25"/>
        <end position="192"/>
    </location>
</feature>
<evidence type="ECO:0000256" key="1">
    <source>
        <dbReference type="SAM" id="SignalP"/>
    </source>
</evidence>
<organism evidence="2 3">
    <name type="scientific">Candidatus Pseudobacter hemicellulosilyticus</name>
    <dbReference type="NCBI Taxonomy" id="3121375"/>
    <lineage>
        <taxon>Bacteria</taxon>
        <taxon>Pseudomonadati</taxon>
        <taxon>Bacteroidota</taxon>
        <taxon>Chitinophagia</taxon>
        <taxon>Chitinophagales</taxon>
        <taxon>Chitinophagaceae</taxon>
        <taxon>Pseudobacter</taxon>
    </lineage>
</organism>
<proteinExistence type="predicted"/>
<keyword evidence="1" id="KW-0732">Signal</keyword>
<dbReference type="Gene3D" id="2.60.450.10">
    <property type="entry name" value="Lipopolysaccharide (LPS) transport protein A like domain"/>
    <property type="match status" value="1"/>
</dbReference>
<evidence type="ECO:0000313" key="3">
    <source>
        <dbReference type="Proteomes" id="UP001220610"/>
    </source>
</evidence>
<accession>A0AAJ5WV76</accession>
<protein>
    <submittedName>
        <fullName evidence="2">LPS export ABC transporter periplasmic protein LptC</fullName>
    </submittedName>
</protein>
<dbReference type="GO" id="GO:0015221">
    <property type="term" value="F:lipopolysaccharide transmembrane transporter activity"/>
    <property type="evidence" value="ECO:0007669"/>
    <property type="project" value="InterPro"/>
</dbReference>
<dbReference type="InterPro" id="IPR010664">
    <property type="entry name" value="LipoPS_assembly_LptC-rel"/>
</dbReference>
<dbReference type="GO" id="GO:0005886">
    <property type="term" value="C:plasma membrane"/>
    <property type="evidence" value="ECO:0007669"/>
    <property type="project" value="InterPro"/>
</dbReference>
<dbReference type="NCBIfam" id="TIGR04409">
    <property type="entry name" value="LptC_YrbK"/>
    <property type="match status" value="1"/>
</dbReference>
<evidence type="ECO:0000313" key="2">
    <source>
        <dbReference type="EMBL" id="WEK36734.1"/>
    </source>
</evidence>
<dbReference type="AlphaFoldDB" id="A0AAJ5WV76"/>
<name>A0AAJ5WV76_9BACT</name>
<dbReference type="Pfam" id="PF06835">
    <property type="entry name" value="LptC"/>
    <property type="match status" value="1"/>
</dbReference>
<dbReference type="Proteomes" id="UP001220610">
    <property type="component" value="Chromosome"/>
</dbReference>
<feature type="signal peptide" evidence="1">
    <location>
        <begin position="1"/>
        <end position="24"/>
    </location>
</feature>